<dbReference type="InterPro" id="IPR015422">
    <property type="entry name" value="PyrdxlP-dep_Trfase_small"/>
</dbReference>
<keyword evidence="8" id="KW-0032">Aminotransferase</keyword>
<dbReference type="Pfam" id="PF00155">
    <property type="entry name" value="Aminotran_1_2"/>
    <property type="match status" value="1"/>
</dbReference>
<reference evidence="8 9" key="1">
    <citation type="journal article" date="2022" name="Int. J. Syst. Evol. Microbiol.">
        <title>Pseudomonas aegrilactucae sp. nov. and Pseudomonas morbosilactucae sp. nov., pathogens causing bacterial rot of lettuce in Japan.</title>
        <authorList>
            <person name="Sawada H."/>
            <person name="Fujikawa T."/>
            <person name="Satou M."/>
        </authorList>
    </citation>
    <scope>NUCLEOTIDE SEQUENCE [LARGE SCALE GENOMIC DNA]</scope>
    <source>
        <strain evidence="8 9">MAFF 302030</strain>
    </source>
</reference>
<comment type="caution">
    <text evidence="8">The sequence shown here is derived from an EMBL/GenBank/DDBJ whole genome shotgun (WGS) entry which is preliminary data.</text>
</comment>
<dbReference type="InterPro" id="IPR036390">
    <property type="entry name" value="WH_DNA-bd_sf"/>
</dbReference>
<feature type="domain" description="HTH gntR-type" evidence="7">
    <location>
        <begin position="22"/>
        <end position="90"/>
    </location>
</feature>
<evidence type="ECO:0000256" key="5">
    <source>
        <dbReference type="ARBA" id="ARBA00023163"/>
    </source>
</evidence>
<dbReference type="PANTHER" id="PTHR46577:SF1">
    <property type="entry name" value="HTH-TYPE TRANSCRIPTIONAL REGULATORY PROTEIN GABR"/>
    <property type="match status" value="1"/>
</dbReference>
<organism evidence="8 9">
    <name type="scientific">Pseudomonas morbosilactucae</name>
    <dbReference type="NCBI Taxonomy" id="2938197"/>
    <lineage>
        <taxon>Bacteria</taxon>
        <taxon>Pseudomonadati</taxon>
        <taxon>Pseudomonadota</taxon>
        <taxon>Gammaproteobacteria</taxon>
        <taxon>Pseudomonadales</taxon>
        <taxon>Pseudomonadaceae</taxon>
        <taxon>Pseudomonas</taxon>
    </lineage>
</organism>
<dbReference type="Pfam" id="PF00392">
    <property type="entry name" value="GntR"/>
    <property type="match status" value="1"/>
</dbReference>
<sequence>MAVKVSIDTVSMMRAELLQGVGAKYKRLAQAIEKAIAEGTFEPAAKLPPHRWLADKLGVTIGTISRAYAELERLGLVVARVGDGTYVRHSGQQRPRDSGFRNVSDEPQPYFDMSRNTHIPGPEIRFMAQSLHALAEQPQQLQEISRYSDEAGLGSHRAAGARWLSQENFVAQPEQVICVNGAQHGLHISLLALLKAGDTLVTEQLTYPGLISTARMLGIKLIGLAMDEEGLLPAALDEVCRQHRVAALFCTPTIQNPTAAVQSPARREAIAELCRQHNLLILEDETHALLVDRRPAPLSHFAPERTVLISSLSKAVSAGLRVGFVHGPLPLVGRLAAALRATCWMATPLSLELATHWIDSGVAEQLRQAQISEIGRRKALVSDLLAGFEWRSPPGSPHFWIRVPEPWRASEIEAELKRNHYLVATAEAFAVGQAAVAQYIRASVCNTQADDARLEEGFAALSRALAPL</sequence>
<dbReference type="InterPro" id="IPR015421">
    <property type="entry name" value="PyrdxlP-dep_Trfase_major"/>
</dbReference>
<reference evidence="8 9" key="2">
    <citation type="journal article" date="2023" name="Plant Pathol.">
        <title>Dismantling and reorganizing Pseudomonas marginalis sensu#lato.</title>
        <authorList>
            <person name="Sawada H."/>
            <person name="Fujikawa T."/>
            <person name="Satou M."/>
        </authorList>
    </citation>
    <scope>NUCLEOTIDE SEQUENCE [LARGE SCALE GENOMIC DNA]</scope>
    <source>
        <strain evidence="8 9">MAFF 302030</strain>
    </source>
</reference>
<gene>
    <name evidence="8" type="ORF">M1B34_14490</name>
</gene>
<dbReference type="EMBL" id="JALQCW010000032">
    <property type="protein sequence ID" value="MCK9798893.1"/>
    <property type="molecule type" value="Genomic_DNA"/>
</dbReference>
<evidence type="ECO:0000313" key="8">
    <source>
        <dbReference type="EMBL" id="MCK9798893.1"/>
    </source>
</evidence>
<dbReference type="GO" id="GO:0008483">
    <property type="term" value="F:transaminase activity"/>
    <property type="evidence" value="ECO:0007669"/>
    <property type="project" value="UniProtKB-KW"/>
</dbReference>
<dbReference type="InterPro" id="IPR051446">
    <property type="entry name" value="HTH_trans_reg/aminotransferase"/>
</dbReference>
<keyword evidence="2" id="KW-0663">Pyridoxal phosphate</keyword>
<evidence type="ECO:0000256" key="6">
    <source>
        <dbReference type="SAM" id="MobiDB-lite"/>
    </source>
</evidence>
<dbReference type="Gene3D" id="1.10.10.10">
    <property type="entry name" value="Winged helix-like DNA-binding domain superfamily/Winged helix DNA-binding domain"/>
    <property type="match status" value="1"/>
</dbReference>
<dbReference type="InterPro" id="IPR015424">
    <property type="entry name" value="PyrdxlP-dep_Trfase"/>
</dbReference>
<dbReference type="Gene3D" id="3.40.640.10">
    <property type="entry name" value="Type I PLP-dependent aspartate aminotransferase-like (Major domain)"/>
    <property type="match status" value="1"/>
</dbReference>
<keyword evidence="3" id="KW-0805">Transcription regulation</keyword>
<evidence type="ECO:0000259" key="7">
    <source>
        <dbReference type="PROSITE" id="PS50949"/>
    </source>
</evidence>
<keyword evidence="5" id="KW-0804">Transcription</keyword>
<dbReference type="GO" id="GO:0030170">
    <property type="term" value="F:pyridoxal phosphate binding"/>
    <property type="evidence" value="ECO:0007669"/>
    <property type="project" value="InterPro"/>
</dbReference>
<protein>
    <submittedName>
        <fullName evidence="8">PLP-dependent aminotransferase family protein</fullName>
    </submittedName>
</protein>
<name>A0A9X2C712_9PSED</name>
<keyword evidence="4" id="KW-0238">DNA-binding</keyword>
<evidence type="ECO:0000313" key="9">
    <source>
        <dbReference type="Proteomes" id="UP001155059"/>
    </source>
</evidence>
<comment type="similarity">
    <text evidence="1">In the C-terminal section; belongs to the class-I pyridoxal-phosphate-dependent aminotransferase family.</text>
</comment>
<evidence type="ECO:0000256" key="1">
    <source>
        <dbReference type="ARBA" id="ARBA00005384"/>
    </source>
</evidence>
<dbReference type="AlphaFoldDB" id="A0A9X2C712"/>
<dbReference type="PROSITE" id="PS50949">
    <property type="entry name" value="HTH_GNTR"/>
    <property type="match status" value="1"/>
</dbReference>
<evidence type="ECO:0000256" key="4">
    <source>
        <dbReference type="ARBA" id="ARBA00023125"/>
    </source>
</evidence>
<dbReference type="GO" id="GO:0003677">
    <property type="term" value="F:DNA binding"/>
    <property type="evidence" value="ECO:0007669"/>
    <property type="project" value="UniProtKB-KW"/>
</dbReference>
<dbReference type="Gene3D" id="3.90.1150.10">
    <property type="entry name" value="Aspartate Aminotransferase, domain 1"/>
    <property type="match status" value="1"/>
</dbReference>
<dbReference type="SUPFAM" id="SSF53383">
    <property type="entry name" value="PLP-dependent transferases"/>
    <property type="match status" value="1"/>
</dbReference>
<dbReference type="SUPFAM" id="SSF46785">
    <property type="entry name" value="Winged helix' DNA-binding domain"/>
    <property type="match status" value="1"/>
</dbReference>
<dbReference type="CDD" id="cd00609">
    <property type="entry name" value="AAT_like"/>
    <property type="match status" value="1"/>
</dbReference>
<dbReference type="InterPro" id="IPR036388">
    <property type="entry name" value="WH-like_DNA-bd_sf"/>
</dbReference>
<evidence type="ECO:0000256" key="3">
    <source>
        <dbReference type="ARBA" id="ARBA00023015"/>
    </source>
</evidence>
<dbReference type="PANTHER" id="PTHR46577">
    <property type="entry name" value="HTH-TYPE TRANSCRIPTIONAL REGULATORY PROTEIN GABR"/>
    <property type="match status" value="1"/>
</dbReference>
<dbReference type="InterPro" id="IPR004839">
    <property type="entry name" value="Aminotransferase_I/II_large"/>
</dbReference>
<dbReference type="SMART" id="SM00345">
    <property type="entry name" value="HTH_GNTR"/>
    <property type="match status" value="1"/>
</dbReference>
<dbReference type="Proteomes" id="UP001155059">
    <property type="component" value="Unassembled WGS sequence"/>
</dbReference>
<proteinExistence type="inferred from homology"/>
<evidence type="ECO:0000256" key="2">
    <source>
        <dbReference type="ARBA" id="ARBA00022898"/>
    </source>
</evidence>
<dbReference type="CDD" id="cd07377">
    <property type="entry name" value="WHTH_GntR"/>
    <property type="match status" value="1"/>
</dbReference>
<dbReference type="GO" id="GO:0003700">
    <property type="term" value="F:DNA-binding transcription factor activity"/>
    <property type="evidence" value="ECO:0007669"/>
    <property type="project" value="InterPro"/>
</dbReference>
<keyword evidence="8" id="KW-0808">Transferase</keyword>
<accession>A0A9X2C712</accession>
<feature type="region of interest" description="Disordered" evidence="6">
    <location>
        <begin position="87"/>
        <end position="109"/>
    </location>
</feature>
<dbReference type="RefSeq" id="WP_268265493.1">
    <property type="nucleotide sequence ID" value="NZ_JALQCW010000032.1"/>
</dbReference>
<dbReference type="InterPro" id="IPR000524">
    <property type="entry name" value="Tscrpt_reg_HTH_GntR"/>
</dbReference>